<accession>A0A645ITZ5</accession>
<gene>
    <name evidence="1" type="ORF">SDC9_202573</name>
</gene>
<reference evidence="1" key="1">
    <citation type="submission" date="2019-08" db="EMBL/GenBank/DDBJ databases">
        <authorList>
            <person name="Kucharzyk K."/>
            <person name="Murdoch R.W."/>
            <person name="Higgins S."/>
            <person name="Loffler F."/>
        </authorList>
    </citation>
    <scope>NUCLEOTIDE SEQUENCE</scope>
</reference>
<comment type="caution">
    <text evidence="1">The sequence shown here is derived from an EMBL/GenBank/DDBJ whole genome shotgun (WGS) entry which is preliminary data.</text>
</comment>
<evidence type="ECO:0000313" key="1">
    <source>
        <dbReference type="EMBL" id="MPN54895.1"/>
    </source>
</evidence>
<proteinExistence type="predicted"/>
<dbReference type="EMBL" id="VSSQ01123576">
    <property type="protein sequence ID" value="MPN54895.1"/>
    <property type="molecule type" value="Genomic_DNA"/>
</dbReference>
<name>A0A645ITZ5_9ZZZZ</name>
<dbReference type="AlphaFoldDB" id="A0A645ITZ5"/>
<organism evidence="1">
    <name type="scientific">bioreactor metagenome</name>
    <dbReference type="NCBI Taxonomy" id="1076179"/>
    <lineage>
        <taxon>unclassified sequences</taxon>
        <taxon>metagenomes</taxon>
        <taxon>ecological metagenomes</taxon>
    </lineage>
</organism>
<sequence length="46" mass="4954">MKGFVQGNAQDGKGQFGQARSAAIGFNLVYHVLNINPPEFLEFNGA</sequence>
<protein>
    <submittedName>
        <fullName evidence="1">Uncharacterized protein</fullName>
    </submittedName>
</protein>